<evidence type="ECO:0000256" key="3">
    <source>
        <dbReference type="SAM" id="MobiDB-lite"/>
    </source>
</evidence>
<dbReference type="InterPro" id="IPR001452">
    <property type="entry name" value="SH3_domain"/>
</dbReference>
<feature type="domain" description="SH3" evidence="4">
    <location>
        <begin position="315"/>
        <end position="375"/>
    </location>
</feature>
<evidence type="ECO:0000256" key="1">
    <source>
        <dbReference type="ARBA" id="ARBA00022443"/>
    </source>
</evidence>
<dbReference type="Proteomes" id="UP001566132">
    <property type="component" value="Unassembled WGS sequence"/>
</dbReference>
<reference evidence="5 6" key="1">
    <citation type="submission" date="2024-05" db="EMBL/GenBank/DDBJ databases">
        <title>Genetic variation in Jamaican populations of the coffee berry borer (Hypothenemus hampei).</title>
        <authorList>
            <person name="Errbii M."/>
            <person name="Myrie A."/>
        </authorList>
    </citation>
    <scope>NUCLEOTIDE SEQUENCE [LARGE SCALE GENOMIC DNA]</scope>
    <source>
        <strain evidence="5">JA-Hopewell-2020-01-JO</strain>
        <tissue evidence="5">Whole body</tissue>
    </source>
</reference>
<dbReference type="AlphaFoldDB" id="A0ABD1EKT8"/>
<dbReference type="InterPro" id="IPR036028">
    <property type="entry name" value="SH3-like_dom_sf"/>
</dbReference>
<gene>
    <name evidence="5" type="ORF">ABEB36_010162</name>
</gene>
<dbReference type="CDD" id="cd00174">
    <property type="entry name" value="SH3"/>
    <property type="match status" value="1"/>
</dbReference>
<evidence type="ECO:0000256" key="2">
    <source>
        <dbReference type="PROSITE-ProRule" id="PRU00192"/>
    </source>
</evidence>
<dbReference type="Pfam" id="PF00018">
    <property type="entry name" value="SH3_1"/>
    <property type="match status" value="1"/>
</dbReference>
<organism evidence="5 6">
    <name type="scientific">Hypothenemus hampei</name>
    <name type="common">Coffee berry borer</name>
    <dbReference type="NCBI Taxonomy" id="57062"/>
    <lineage>
        <taxon>Eukaryota</taxon>
        <taxon>Metazoa</taxon>
        <taxon>Ecdysozoa</taxon>
        <taxon>Arthropoda</taxon>
        <taxon>Hexapoda</taxon>
        <taxon>Insecta</taxon>
        <taxon>Pterygota</taxon>
        <taxon>Neoptera</taxon>
        <taxon>Endopterygota</taxon>
        <taxon>Coleoptera</taxon>
        <taxon>Polyphaga</taxon>
        <taxon>Cucujiformia</taxon>
        <taxon>Curculionidae</taxon>
        <taxon>Scolytinae</taxon>
        <taxon>Hypothenemus</taxon>
    </lineage>
</organism>
<keyword evidence="6" id="KW-1185">Reference proteome</keyword>
<evidence type="ECO:0000259" key="4">
    <source>
        <dbReference type="PROSITE" id="PS50002"/>
    </source>
</evidence>
<protein>
    <recommendedName>
        <fullName evidence="4">SH3 domain-containing protein</fullName>
    </recommendedName>
</protein>
<evidence type="ECO:0000313" key="5">
    <source>
        <dbReference type="EMBL" id="KAL1494588.1"/>
    </source>
</evidence>
<sequence>MGQKSSKRSDNALFYQKKFKSFLSKKYHATGNFQEPIKFKWEPNSDRDSFSISNFKNVLDGVKSECKVLKRCSSNGKTKTRCRNEIFVEDHFTSGQNRLLHSSRNRKTYKNDCNRNESKSYKIPMRTNSEPNLKHQRGRERSRRKREKKVQQFGYQIQDVDEFLSKATIEKPANIPVVLALPSILYQTTLHGRQSEISLPLGMVVNAIFRNHNWLYVQTPHAEEGYITYSACLPLGIIPATDDDNLSPCWEKSSDIFPKPSRTMVETEKLSSKSENNDEIYSFRTKYRDALSSCGEKSVDTLYLRAIAITKGKGTRHTLLVMNEDYTSQGKDSLSVSTNEVVFLLDARIKGWFYVRNKEGKEGFIPSAIAGHGFL</sequence>
<evidence type="ECO:0000313" key="6">
    <source>
        <dbReference type="Proteomes" id="UP001566132"/>
    </source>
</evidence>
<feature type="compositionally biased region" description="Basic residues" evidence="3">
    <location>
        <begin position="134"/>
        <end position="148"/>
    </location>
</feature>
<dbReference type="SUPFAM" id="SSF50044">
    <property type="entry name" value="SH3-domain"/>
    <property type="match status" value="1"/>
</dbReference>
<proteinExistence type="predicted"/>
<feature type="region of interest" description="Disordered" evidence="3">
    <location>
        <begin position="124"/>
        <end position="149"/>
    </location>
</feature>
<comment type="caution">
    <text evidence="5">The sequence shown here is derived from an EMBL/GenBank/DDBJ whole genome shotgun (WGS) entry which is preliminary data.</text>
</comment>
<dbReference type="Gene3D" id="2.30.30.40">
    <property type="entry name" value="SH3 Domains"/>
    <property type="match status" value="1"/>
</dbReference>
<dbReference type="EMBL" id="JBDJPC010000007">
    <property type="protein sequence ID" value="KAL1494588.1"/>
    <property type="molecule type" value="Genomic_DNA"/>
</dbReference>
<accession>A0ABD1EKT8</accession>
<dbReference type="PROSITE" id="PS50002">
    <property type="entry name" value="SH3"/>
    <property type="match status" value="1"/>
</dbReference>
<name>A0ABD1EKT8_HYPHA</name>
<keyword evidence="1 2" id="KW-0728">SH3 domain</keyword>